<dbReference type="InterPro" id="IPR009057">
    <property type="entry name" value="Homeodomain-like_sf"/>
</dbReference>
<dbReference type="InterPro" id="IPR049397">
    <property type="entry name" value="EthR_C"/>
</dbReference>
<gene>
    <name evidence="7" type="ORF">H4W34_001788</name>
</gene>
<dbReference type="PANTHER" id="PTHR30055">
    <property type="entry name" value="HTH-TYPE TRANSCRIPTIONAL REGULATOR RUTR"/>
    <property type="match status" value="1"/>
</dbReference>
<evidence type="ECO:0000256" key="3">
    <source>
        <dbReference type="ARBA" id="ARBA00023163"/>
    </source>
</evidence>
<evidence type="ECO:0000256" key="2">
    <source>
        <dbReference type="ARBA" id="ARBA00023125"/>
    </source>
</evidence>
<feature type="compositionally biased region" description="Gly residues" evidence="5">
    <location>
        <begin position="9"/>
        <end position="30"/>
    </location>
</feature>
<dbReference type="PANTHER" id="PTHR30055:SF234">
    <property type="entry name" value="HTH-TYPE TRANSCRIPTIONAL REGULATOR BETI"/>
    <property type="match status" value="1"/>
</dbReference>
<keyword evidence="3" id="KW-0804">Transcription</keyword>
<dbReference type="Proteomes" id="UP000627838">
    <property type="component" value="Unassembled WGS sequence"/>
</dbReference>
<dbReference type="PRINTS" id="PR00455">
    <property type="entry name" value="HTHTETR"/>
</dbReference>
<evidence type="ECO:0000259" key="6">
    <source>
        <dbReference type="PROSITE" id="PS50977"/>
    </source>
</evidence>
<dbReference type="Gene3D" id="1.10.357.10">
    <property type="entry name" value="Tetracycline Repressor, domain 2"/>
    <property type="match status" value="1"/>
</dbReference>
<dbReference type="InterPro" id="IPR036271">
    <property type="entry name" value="Tet_transcr_reg_TetR-rel_C_sf"/>
</dbReference>
<evidence type="ECO:0000256" key="5">
    <source>
        <dbReference type="SAM" id="MobiDB-lite"/>
    </source>
</evidence>
<evidence type="ECO:0000313" key="7">
    <source>
        <dbReference type="EMBL" id="MBE1531955.1"/>
    </source>
</evidence>
<keyword evidence="8" id="KW-1185">Reference proteome</keyword>
<evidence type="ECO:0000256" key="4">
    <source>
        <dbReference type="PROSITE-ProRule" id="PRU00335"/>
    </source>
</evidence>
<protein>
    <submittedName>
        <fullName evidence="7">AcrR family transcriptional regulator</fullName>
    </submittedName>
</protein>
<sequence length="226" mass="24676">MASEAQNGGASGTGTSGTGTPGTGTPGGTAPGPLTERGARTRERLIAAAREVFEERGFLDTRVAHITRHAKVAYGSFYTYFPSKEAVFLEVADRLFADMTAHDLVPPDGPTPAARVRRANRAYYEAYRRNAKMMAIIEQVSTFNLEFQEMRRKHRASAVARSAKAIRRWQAAGIAPADLDPEMVSRALAAMVDHSLYLWLVLGEDPNDRLLDTLDTISIRALGLDP</sequence>
<dbReference type="Gene3D" id="1.10.10.60">
    <property type="entry name" value="Homeodomain-like"/>
    <property type="match status" value="1"/>
</dbReference>
<dbReference type="PROSITE" id="PS50977">
    <property type="entry name" value="HTH_TETR_2"/>
    <property type="match status" value="1"/>
</dbReference>
<feature type="domain" description="HTH tetR-type" evidence="6">
    <location>
        <begin position="39"/>
        <end position="99"/>
    </location>
</feature>
<dbReference type="EMBL" id="JADBDZ010000001">
    <property type="protein sequence ID" value="MBE1531955.1"/>
    <property type="molecule type" value="Genomic_DNA"/>
</dbReference>
<feature type="region of interest" description="Disordered" evidence="5">
    <location>
        <begin position="1"/>
        <end position="38"/>
    </location>
</feature>
<dbReference type="SUPFAM" id="SSF48498">
    <property type="entry name" value="Tetracyclin repressor-like, C-terminal domain"/>
    <property type="match status" value="1"/>
</dbReference>
<evidence type="ECO:0000313" key="8">
    <source>
        <dbReference type="Proteomes" id="UP000627838"/>
    </source>
</evidence>
<comment type="caution">
    <text evidence="7">The sequence shown here is derived from an EMBL/GenBank/DDBJ whole genome shotgun (WGS) entry which is preliminary data.</text>
</comment>
<organism evidence="7 8">
    <name type="scientific">Actinomadura algeriensis</name>
    <dbReference type="NCBI Taxonomy" id="1679523"/>
    <lineage>
        <taxon>Bacteria</taxon>
        <taxon>Bacillati</taxon>
        <taxon>Actinomycetota</taxon>
        <taxon>Actinomycetes</taxon>
        <taxon>Streptosporangiales</taxon>
        <taxon>Thermomonosporaceae</taxon>
        <taxon>Actinomadura</taxon>
    </lineage>
</organism>
<dbReference type="RefSeq" id="WP_192758728.1">
    <property type="nucleotide sequence ID" value="NZ_JADBDZ010000001.1"/>
</dbReference>
<feature type="DNA-binding region" description="H-T-H motif" evidence="4">
    <location>
        <begin position="62"/>
        <end position="81"/>
    </location>
</feature>
<keyword evidence="1" id="KW-0805">Transcription regulation</keyword>
<reference evidence="7 8" key="1">
    <citation type="submission" date="2020-10" db="EMBL/GenBank/DDBJ databases">
        <title>Sequencing the genomes of 1000 actinobacteria strains.</title>
        <authorList>
            <person name="Klenk H.-P."/>
        </authorList>
    </citation>
    <scope>NUCLEOTIDE SEQUENCE [LARGE SCALE GENOMIC DNA]</scope>
    <source>
        <strain evidence="7 8">DSM 46744</strain>
    </source>
</reference>
<dbReference type="Pfam" id="PF00440">
    <property type="entry name" value="TetR_N"/>
    <property type="match status" value="1"/>
</dbReference>
<proteinExistence type="predicted"/>
<evidence type="ECO:0000256" key="1">
    <source>
        <dbReference type="ARBA" id="ARBA00023015"/>
    </source>
</evidence>
<dbReference type="InterPro" id="IPR001647">
    <property type="entry name" value="HTH_TetR"/>
</dbReference>
<dbReference type="InterPro" id="IPR050109">
    <property type="entry name" value="HTH-type_TetR-like_transc_reg"/>
</dbReference>
<keyword evidence="2 4" id="KW-0238">DNA-binding</keyword>
<dbReference type="Pfam" id="PF21313">
    <property type="entry name" value="EthR_C"/>
    <property type="match status" value="1"/>
</dbReference>
<name>A0ABR9JN34_9ACTN</name>
<accession>A0ABR9JN34</accession>
<dbReference type="SUPFAM" id="SSF46689">
    <property type="entry name" value="Homeodomain-like"/>
    <property type="match status" value="1"/>
</dbReference>